<keyword evidence="3" id="KW-1185">Reference proteome</keyword>
<sequence>MLSSLIPAVSLSAIVFLYGYWLYQNRENIRYYLAPIGILLGCLLLAGLTQSYVFARAEVASYTAGEGMMSEMKYNEPNYTGEEIPLLLVFLGPVAGFVLLLLLLPRAMRRIQGVHYITLLLFVYPVLAIILLSTVGGSRPRFYEGQALPAVGTKVPTRP</sequence>
<keyword evidence="1" id="KW-0812">Transmembrane</keyword>
<accession>A0ABS8AWZ0</accession>
<feature type="transmembrane region" description="Helical" evidence="1">
    <location>
        <begin position="116"/>
        <end position="135"/>
    </location>
</feature>
<organism evidence="2 3">
    <name type="scientific">Hymenobacter lucidus</name>
    <dbReference type="NCBI Taxonomy" id="2880930"/>
    <lineage>
        <taxon>Bacteria</taxon>
        <taxon>Pseudomonadati</taxon>
        <taxon>Bacteroidota</taxon>
        <taxon>Cytophagia</taxon>
        <taxon>Cytophagales</taxon>
        <taxon>Hymenobacteraceae</taxon>
        <taxon>Hymenobacter</taxon>
    </lineage>
</organism>
<reference evidence="2" key="1">
    <citation type="submission" date="2021-10" db="EMBL/GenBank/DDBJ databases">
        <authorList>
            <person name="Dean J.D."/>
            <person name="Kim M.K."/>
            <person name="Newey C.N."/>
            <person name="Stoker T.S."/>
            <person name="Thompson D.W."/>
            <person name="Grose J.H."/>
        </authorList>
    </citation>
    <scope>NUCLEOTIDE SEQUENCE</scope>
    <source>
        <strain evidence="2">BT178</strain>
    </source>
</reference>
<feature type="transmembrane region" description="Helical" evidence="1">
    <location>
        <begin position="84"/>
        <end position="104"/>
    </location>
</feature>
<proteinExistence type="predicted"/>
<keyword evidence="1" id="KW-1133">Transmembrane helix</keyword>
<name>A0ABS8AWZ0_9BACT</name>
<protein>
    <submittedName>
        <fullName evidence="2">Uncharacterized protein</fullName>
    </submittedName>
</protein>
<keyword evidence="1" id="KW-0472">Membrane</keyword>
<dbReference type="Proteomes" id="UP001165296">
    <property type="component" value="Unassembled WGS sequence"/>
</dbReference>
<evidence type="ECO:0000313" key="2">
    <source>
        <dbReference type="EMBL" id="MCB2410325.1"/>
    </source>
</evidence>
<comment type="caution">
    <text evidence="2">The sequence shown here is derived from an EMBL/GenBank/DDBJ whole genome shotgun (WGS) entry which is preliminary data.</text>
</comment>
<evidence type="ECO:0000313" key="3">
    <source>
        <dbReference type="Proteomes" id="UP001165296"/>
    </source>
</evidence>
<dbReference type="EMBL" id="JAJADR010000006">
    <property type="protein sequence ID" value="MCB2410325.1"/>
    <property type="molecule type" value="Genomic_DNA"/>
</dbReference>
<feature type="transmembrane region" description="Helical" evidence="1">
    <location>
        <begin position="6"/>
        <end position="23"/>
    </location>
</feature>
<gene>
    <name evidence="2" type="ORF">LGH74_20200</name>
</gene>
<feature type="transmembrane region" description="Helical" evidence="1">
    <location>
        <begin position="32"/>
        <end position="53"/>
    </location>
</feature>
<dbReference type="RefSeq" id="WP_226178866.1">
    <property type="nucleotide sequence ID" value="NZ_JAJADR010000006.1"/>
</dbReference>
<evidence type="ECO:0000256" key="1">
    <source>
        <dbReference type="SAM" id="Phobius"/>
    </source>
</evidence>